<gene>
    <name evidence="8" type="ORF">NDM98_09870</name>
</gene>
<keyword evidence="9" id="KW-1185">Reference proteome</keyword>
<evidence type="ECO:0000256" key="3">
    <source>
        <dbReference type="ARBA" id="ARBA00022448"/>
    </source>
</evidence>
<feature type="domain" description="Fe/B12 periplasmic-binding" evidence="7">
    <location>
        <begin position="59"/>
        <end position="285"/>
    </location>
</feature>
<evidence type="ECO:0000313" key="9">
    <source>
        <dbReference type="Proteomes" id="UP001203665"/>
    </source>
</evidence>
<dbReference type="PROSITE" id="PS50983">
    <property type="entry name" value="FE_B12_PBP"/>
    <property type="match status" value="1"/>
</dbReference>
<protein>
    <submittedName>
        <fullName evidence="8">ABC transporter substrate-binding protein</fullName>
    </submittedName>
</protein>
<comment type="subcellular location">
    <subcellularLocation>
        <location evidence="1">Cell membrane</location>
        <topology evidence="1">Lipid-anchor</topology>
    </subcellularLocation>
</comment>
<evidence type="ECO:0000256" key="4">
    <source>
        <dbReference type="ARBA" id="ARBA00022729"/>
    </source>
</evidence>
<evidence type="ECO:0000256" key="1">
    <source>
        <dbReference type="ARBA" id="ARBA00004193"/>
    </source>
</evidence>
<organism evidence="8 9">
    <name type="scientific">Alkalicoccobacillus plakortidis</name>
    <dbReference type="NCBI Taxonomy" id="444060"/>
    <lineage>
        <taxon>Bacteria</taxon>
        <taxon>Bacillati</taxon>
        <taxon>Bacillota</taxon>
        <taxon>Bacilli</taxon>
        <taxon>Bacillales</taxon>
        <taxon>Bacillaceae</taxon>
        <taxon>Alkalicoccobacillus</taxon>
    </lineage>
</organism>
<dbReference type="Gene3D" id="3.40.50.1980">
    <property type="entry name" value="Nitrogenase molybdenum iron protein domain"/>
    <property type="match status" value="2"/>
</dbReference>
<dbReference type="EMBL" id="JAMQJY010000001">
    <property type="protein sequence ID" value="MCM2675769.1"/>
    <property type="molecule type" value="Genomic_DNA"/>
</dbReference>
<dbReference type="PANTHER" id="PTHR30532">
    <property type="entry name" value="IRON III DICITRATE-BINDING PERIPLASMIC PROTEIN"/>
    <property type="match status" value="1"/>
</dbReference>
<keyword evidence="4 6" id="KW-0732">Signal</keyword>
<dbReference type="InterPro" id="IPR002491">
    <property type="entry name" value="ABC_transptr_periplasmic_BD"/>
</dbReference>
<feature type="chain" id="PRO_5045169796" evidence="6">
    <location>
        <begin position="22"/>
        <end position="285"/>
    </location>
</feature>
<evidence type="ECO:0000313" key="8">
    <source>
        <dbReference type="EMBL" id="MCM2675769.1"/>
    </source>
</evidence>
<evidence type="ECO:0000259" key="7">
    <source>
        <dbReference type="PROSITE" id="PS50983"/>
    </source>
</evidence>
<dbReference type="PROSITE" id="PS51257">
    <property type="entry name" value="PROKAR_LIPOPROTEIN"/>
    <property type="match status" value="1"/>
</dbReference>
<dbReference type="PANTHER" id="PTHR30532:SF21">
    <property type="entry name" value="SIDEROPHORE-BINDING LIPOPROTEIN YFIY-RELATED"/>
    <property type="match status" value="1"/>
</dbReference>
<keyword evidence="3" id="KW-0813">Transport</keyword>
<proteinExistence type="inferred from homology"/>
<keyword evidence="5" id="KW-0175">Coiled coil</keyword>
<comment type="similarity">
    <text evidence="2">Belongs to the bacterial solute-binding protein 8 family.</text>
</comment>
<reference evidence="8" key="1">
    <citation type="submission" date="2022-06" db="EMBL/GenBank/DDBJ databases">
        <title>Alkalicoccobacillus porphyridii sp. nov., isolated from a marine red alga, Porphyridium purpureum and reclassification of Shouchella plakortidis and Shouchella gibsonii as Alkalicoccobacillus plakortidis comb. nov. and Alkalicoccobacillus gibsonii comb. nov.</title>
        <authorList>
            <person name="Kim K.H."/>
            <person name="Lee J.K."/>
            <person name="Han D.M."/>
            <person name="Baek J.H."/>
            <person name="Jeon C.O."/>
        </authorList>
    </citation>
    <scope>NUCLEOTIDE SEQUENCE</scope>
    <source>
        <strain evidence="8">DSM 19153</strain>
    </source>
</reference>
<comment type="caution">
    <text evidence="8">The sequence shown here is derived from an EMBL/GenBank/DDBJ whole genome shotgun (WGS) entry which is preliminary data.</text>
</comment>
<dbReference type="RefSeq" id="WP_251606934.1">
    <property type="nucleotide sequence ID" value="NZ_JAMQJY010000001.1"/>
</dbReference>
<dbReference type="SUPFAM" id="SSF53807">
    <property type="entry name" value="Helical backbone' metal receptor"/>
    <property type="match status" value="1"/>
</dbReference>
<evidence type="ECO:0000256" key="5">
    <source>
        <dbReference type="SAM" id="Coils"/>
    </source>
</evidence>
<evidence type="ECO:0000256" key="2">
    <source>
        <dbReference type="ARBA" id="ARBA00008814"/>
    </source>
</evidence>
<sequence length="285" mass="31995">MKQLNKWGWLSIILIMTVLSACNDLGETEESEKSPGEVEEQVVNTHAYGETVIPEDVSRIASINLEDMLVSLEVPLVLATAIGSDYYLEDQLGDTPISVWGEQLDYEAILESNPDLIVTSDVTDENTYKELTKIAPTILYDREKWRDSIIQMGSELGYEEKAMTVIEEVDNQLEEARSEIEEAVGTDKEVIFLRTTARDLRINFPGFEQNGQTYAGYAGMLYNDLQLNPAPIVLELQEQTDKVRQVAEVSQEILPELSSDFIFVASGSAGGRPRMYLETKRALEK</sequence>
<feature type="coiled-coil region" evidence="5">
    <location>
        <begin position="159"/>
        <end position="186"/>
    </location>
</feature>
<name>A0ABT0XIQ0_9BACI</name>
<accession>A0ABT0XIQ0</accession>
<dbReference type="Pfam" id="PF01497">
    <property type="entry name" value="Peripla_BP_2"/>
    <property type="match status" value="1"/>
</dbReference>
<dbReference type="InterPro" id="IPR051313">
    <property type="entry name" value="Bact_iron-sidero_bind"/>
</dbReference>
<dbReference type="Proteomes" id="UP001203665">
    <property type="component" value="Unassembled WGS sequence"/>
</dbReference>
<evidence type="ECO:0000256" key="6">
    <source>
        <dbReference type="SAM" id="SignalP"/>
    </source>
</evidence>
<feature type="signal peptide" evidence="6">
    <location>
        <begin position="1"/>
        <end position="21"/>
    </location>
</feature>